<protein>
    <submittedName>
        <fullName evidence="1">Uncharacterized protein</fullName>
    </submittedName>
</protein>
<sequence>MPHVLYWKMLDRKIHKFFLLRGGKYVKIYNMNPQGDTFFSWANINEFHLLTEDYEDFAPKDEIEFLNKEGQLKYEVQVQLENYVDHYITVQDEIVYFMKEGKVHQPEIFEMVLRGYNIDTTNFVINTQHNLRYMEPHHNQ</sequence>
<proteinExistence type="predicted"/>
<organism evidence="1">
    <name type="scientific">Euplotes harpa</name>
    <dbReference type="NCBI Taxonomy" id="151035"/>
    <lineage>
        <taxon>Eukaryota</taxon>
        <taxon>Sar</taxon>
        <taxon>Alveolata</taxon>
        <taxon>Ciliophora</taxon>
        <taxon>Intramacronucleata</taxon>
        <taxon>Spirotrichea</taxon>
        <taxon>Hypotrichia</taxon>
        <taxon>Euplotida</taxon>
        <taxon>Euplotidae</taxon>
        <taxon>Euplotes</taxon>
    </lineage>
</organism>
<evidence type="ECO:0000313" key="1">
    <source>
        <dbReference type="EMBL" id="CAE0352420.1"/>
    </source>
</evidence>
<reference evidence="1" key="1">
    <citation type="submission" date="2021-01" db="EMBL/GenBank/DDBJ databases">
        <authorList>
            <person name="Corre E."/>
            <person name="Pelletier E."/>
            <person name="Niang G."/>
            <person name="Scheremetjew M."/>
            <person name="Finn R."/>
            <person name="Kale V."/>
            <person name="Holt S."/>
            <person name="Cochrane G."/>
            <person name="Meng A."/>
            <person name="Brown T."/>
            <person name="Cohen L."/>
        </authorList>
    </citation>
    <scope>NUCLEOTIDE SEQUENCE</scope>
    <source>
        <strain evidence="1">FSP1.4</strain>
    </source>
</reference>
<dbReference type="AlphaFoldDB" id="A0A7S3JFP5"/>
<gene>
    <name evidence="1" type="ORF">EHAR0213_LOCUS11336</name>
</gene>
<dbReference type="EMBL" id="HBII01027062">
    <property type="protein sequence ID" value="CAE0352420.1"/>
    <property type="molecule type" value="Transcribed_RNA"/>
</dbReference>
<accession>A0A7S3JFP5</accession>
<name>A0A7S3JFP5_9SPIT</name>